<feature type="domain" description="HEPN" evidence="1">
    <location>
        <begin position="7"/>
        <end position="126"/>
    </location>
</feature>
<dbReference type="Proteomes" id="UP000183988">
    <property type="component" value="Unassembled WGS sequence"/>
</dbReference>
<evidence type="ECO:0000313" key="2">
    <source>
        <dbReference type="EMBL" id="SHG06548.1"/>
    </source>
</evidence>
<organism evidence="2 3">
    <name type="scientific">Ornithinibacillus halophilus</name>
    <dbReference type="NCBI Taxonomy" id="930117"/>
    <lineage>
        <taxon>Bacteria</taxon>
        <taxon>Bacillati</taxon>
        <taxon>Bacillota</taxon>
        <taxon>Bacilli</taxon>
        <taxon>Bacillales</taxon>
        <taxon>Bacillaceae</taxon>
        <taxon>Ornithinibacillus</taxon>
    </lineage>
</organism>
<dbReference type="EMBL" id="FQVW01000014">
    <property type="protein sequence ID" value="SHG06548.1"/>
    <property type="molecule type" value="Genomic_DNA"/>
</dbReference>
<dbReference type="Gene3D" id="1.20.120.330">
    <property type="entry name" value="Nucleotidyltransferases domain 2"/>
    <property type="match status" value="1"/>
</dbReference>
<reference evidence="2 3" key="1">
    <citation type="submission" date="2016-11" db="EMBL/GenBank/DDBJ databases">
        <authorList>
            <person name="Jaros S."/>
            <person name="Januszkiewicz K."/>
            <person name="Wedrychowicz H."/>
        </authorList>
    </citation>
    <scope>NUCLEOTIDE SEQUENCE [LARGE SCALE GENOMIC DNA]</scope>
    <source>
        <strain evidence="2 3">IBRC-M 10683</strain>
    </source>
</reference>
<evidence type="ECO:0000259" key="1">
    <source>
        <dbReference type="Pfam" id="PF05168"/>
    </source>
</evidence>
<gene>
    <name evidence="2" type="ORF">SAMN05216225_101434</name>
</gene>
<dbReference type="Pfam" id="PF05168">
    <property type="entry name" value="HEPN"/>
    <property type="match status" value="1"/>
</dbReference>
<dbReference type="RefSeq" id="WP_072889765.1">
    <property type="nucleotide sequence ID" value="NZ_FQVW01000014.1"/>
</dbReference>
<evidence type="ECO:0000313" key="3">
    <source>
        <dbReference type="Proteomes" id="UP000183988"/>
    </source>
</evidence>
<dbReference type="InterPro" id="IPR007842">
    <property type="entry name" value="HEPN_dom"/>
</dbReference>
<dbReference type="AlphaFoldDB" id="A0A1M5GSG0"/>
<protein>
    <submittedName>
        <fullName evidence="2">HEPN domain-containing protein</fullName>
    </submittedName>
</protein>
<keyword evidence="3" id="KW-1185">Reference proteome</keyword>
<dbReference type="SUPFAM" id="SSF81593">
    <property type="entry name" value="Nucleotidyltransferase substrate binding subunit/domain"/>
    <property type="match status" value="1"/>
</dbReference>
<sequence length="129" mass="15294">MNRRDLQKLAEIRLKEATILFEAKCYAGAYYLAGYVIECALKAWIAKNTKKYDFPDKTIVNQIYTHNVEKLIGVIGARVPKEFEINWTVIRDWSEKDRYEEHTMEEAKDMLKAINDPNEGVLRWIKEHW</sequence>
<dbReference type="OrthoDB" id="1493607at2"/>
<proteinExistence type="predicted"/>
<accession>A0A1M5GSG0</accession>
<name>A0A1M5GSG0_9BACI</name>